<comment type="catalytic activity">
    <reaction evidence="4 7">
        <text>S-adenosyl 3-(methylsulfanyl)propylamine + putrescine = S-methyl-5'-thioadenosine + spermidine + H(+)</text>
        <dbReference type="Rhea" id="RHEA:12721"/>
        <dbReference type="ChEBI" id="CHEBI:15378"/>
        <dbReference type="ChEBI" id="CHEBI:17509"/>
        <dbReference type="ChEBI" id="CHEBI:57443"/>
        <dbReference type="ChEBI" id="CHEBI:57834"/>
        <dbReference type="ChEBI" id="CHEBI:326268"/>
        <dbReference type="EC" id="2.5.1.16"/>
    </reaction>
</comment>
<dbReference type="AlphaFoldDB" id="A0A927GSE7"/>
<feature type="binding site" evidence="4">
    <location>
        <position position="43"/>
    </location>
    <ligand>
        <name>S-methyl-5'-thioadenosine</name>
        <dbReference type="ChEBI" id="CHEBI:17509"/>
    </ligand>
</feature>
<dbReference type="InterPro" id="IPR001045">
    <property type="entry name" value="Spermi_synthase"/>
</dbReference>
<evidence type="ECO:0000256" key="1">
    <source>
        <dbReference type="ARBA" id="ARBA00007867"/>
    </source>
</evidence>
<dbReference type="HAMAP" id="MF_00198">
    <property type="entry name" value="Spermidine_synth"/>
    <property type="match status" value="1"/>
</dbReference>
<evidence type="ECO:0000313" key="9">
    <source>
        <dbReference type="EMBL" id="MBD2846659.1"/>
    </source>
</evidence>
<dbReference type="InterPro" id="IPR037163">
    <property type="entry name" value="Spermidine_synt_N_sf"/>
</dbReference>
<dbReference type="EMBL" id="JACXIZ010000026">
    <property type="protein sequence ID" value="MBD2846659.1"/>
    <property type="molecule type" value="Genomic_DNA"/>
</dbReference>
<evidence type="ECO:0000256" key="7">
    <source>
        <dbReference type="RuleBase" id="RU003837"/>
    </source>
</evidence>
<feature type="active site" description="Proton acceptor" evidence="4 5">
    <location>
        <position position="167"/>
    </location>
</feature>
<comment type="subunit">
    <text evidence="4">Homodimer or homotetramer.</text>
</comment>
<comment type="caution">
    <text evidence="9">The sequence shown here is derived from an EMBL/GenBank/DDBJ whole genome shotgun (WGS) entry which is preliminary data.</text>
</comment>
<dbReference type="RefSeq" id="WP_190919260.1">
    <property type="nucleotide sequence ID" value="NZ_JACXIZ010000026.1"/>
</dbReference>
<dbReference type="EC" id="2.5.1.16" evidence="4"/>
<dbReference type="GO" id="GO:0005829">
    <property type="term" value="C:cytosol"/>
    <property type="evidence" value="ECO:0007669"/>
    <property type="project" value="TreeGrafter"/>
</dbReference>
<dbReference type="CDD" id="cd02440">
    <property type="entry name" value="AdoMet_MTases"/>
    <property type="match status" value="1"/>
</dbReference>
<evidence type="ECO:0000256" key="2">
    <source>
        <dbReference type="ARBA" id="ARBA00022679"/>
    </source>
</evidence>
<dbReference type="PROSITE" id="PS01330">
    <property type="entry name" value="PABS_1"/>
    <property type="match status" value="1"/>
</dbReference>
<dbReference type="Gene3D" id="3.40.50.150">
    <property type="entry name" value="Vaccinia Virus protein VP39"/>
    <property type="match status" value="1"/>
</dbReference>
<dbReference type="PANTHER" id="PTHR11558:SF11">
    <property type="entry name" value="SPERMIDINE SYNTHASE"/>
    <property type="match status" value="1"/>
</dbReference>
<dbReference type="InterPro" id="IPR030374">
    <property type="entry name" value="PABS"/>
</dbReference>
<organism evidence="9 10">
    <name type="scientific">Paenibacillus sabuli</name>
    <dbReference type="NCBI Taxonomy" id="2772509"/>
    <lineage>
        <taxon>Bacteria</taxon>
        <taxon>Bacillati</taxon>
        <taxon>Bacillota</taxon>
        <taxon>Bacilli</taxon>
        <taxon>Bacillales</taxon>
        <taxon>Paenibacillaceae</taxon>
        <taxon>Paenibacillus</taxon>
    </lineage>
</organism>
<evidence type="ECO:0000256" key="6">
    <source>
        <dbReference type="RuleBase" id="RU003836"/>
    </source>
</evidence>
<protein>
    <recommendedName>
        <fullName evidence="4">Polyamine aminopropyltransferase</fullName>
    </recommendedName>
    <alternativeName>
        <fullName evidence="4">Putrescine aminopropyltransferase</fullName>
        <shortName evidence="4">PAPT</shortName>
    </alternativeName>
    <alternativeName>
        <fullName evidence="4">Spermidine synthase</fullName>
        <shortName evidence="4">SPDS</shortName>
        <shortName evidence="4">SPDSY</shortName>
        <ecNumber evidence="4">2.5.1.16</ecNumber>
    </alternativeName>
</protein>
<feature type="domain" description="PABS" evidence="8">
    <location>
        <begin position="14"/>
        <end position="247"/>
    </location>
</feature>
<gene>
    <name evidence="4 9" type="primary">speE</name>
    <name evidence="9" type="ORF">IDH44_15775</name>
</gene>
<keyword evidence="2 4" id="KW-0808">Transferase</keyword>
<sequence length="297" mass="33556">MERIPPYLHRAEGELWLTEDERDNLKMTYRIKTVLFEEQSAFQHVMVLDSYDFGPMLVLDGVVQTTSKDGYIYNEMIAHVPLALHPAPRKVLIIGGGDCGVACEAVKYAEITRIDMVEIDETVVRASRLHLPEVSGRLSDPRVRYCYEDGVAFAARAKGEYDVIIVDSSDPIGPAEQLFELPFYHSLHEALRKDGLMVCQSQSPIFHSEIMLKTYRRVGSLFPHIRLYTAVVPTYPGGLWSFTLGAKQELPDPDEIRFDKQAGYANEAVLRRCFALPEFLSELLEGADREASRDGGR</sequence>
<keyword evidence="3 4" id="KW-0620">Polyamine biosynthesis</keyword>
<evidence type="ECO:0000259" key="8">
    <source>
        <dbReference type="PROSITE" id="PS51006"/>
    </source>
</evidence>
<dbReference type="InterPro" id="IPR030373">
    <property type="entry name" value="PABS_CS"/>
</dbReference>
<comment type="similarity">
    <text evidence="1 4 6">Belongs to the spermidine/spermine synthase family.</text>
</comment>
<evidence type="ECO:0000256" key="3">
    <source>
        <dbReference type="ARBA" id="ARBA00023115"/>
    </source>
</evidence>
<comment type="function">
    <text evidence="4">Catalyzes the irreversible transfer of a propylamine group from the amino donor S-adenosylmethioninamine (decarboxy-AdoMet) to putrescine (1,4-diaminobutane) to yield spermidine.</text>
</comment>
<feature type="binding site" evidence="4">
    <location>
        <begin position="167"/>
        <end position="170"/>
    </location>
    <ligand>
        <name>spermidine</name>
        <dbReference type="ChEBI" id="CHEBI:57834"/>
    </ligand>
</feature>
<dbReference type="NCBIfam" id="TIGR00417">
    <property type="entry name" value="speE"/>
    <property type="match status" value="1"/>
</dbReference>
<reference evidence="9" key="1">
    <citation type="submission" date="2020-09" db="EMBL/GenBank/DDBJ databases">
        <title>A novel bacterium of genus Paenibacillus, isolated from South China Sea.</title>
        <authorList>
            <person name="Huang H."/>
            <person name="Mo K."/>
            <person name="Hu Y."/>
        </authorList>
    </citation>
    <scope>NUCLEOTIDE SEQUENCE</scope>
    <source>
        <strain evidence="9">IB182496</strain>
    </source>
</reference>
<dbReference type="GO" id="GO:0008295">
    <property type="term" value="P:spermidine biosynthetic process"/>
    <property type="evidence" value="ECO:0007669"/>
    <property type="project" value="UniProtKB-UniRule"/>
</dbReference>
<evidence type="ECO:0000313" key="10">
    <source>
        <dbReference type="Proteomes" id="UP000621560"/>
    </source>
</evidence>
<dbReference type="Gene3D" id="2.30.140.10">
    <property type="entry name" value="Spermidine synthase, tetramerisation domain"/>
    <property type="match status" value="1"/>
</dbReference>
<comment type="pathway">
    <text evidence="4">Amine and polyamine biosynthesis; spermidine biosynthesis; spermidine from putrescine: step 1/1.</text>
</comment>
<feature type="binding site" evidence="4">
    <location>
        <position position="174"/>
    </location>
    <ligand>
        <name>S-methyl-5'-thioadenosine</name>
        <dbReference type="ChEBI" id="CHEBI:17509"/>
    </ligand>
</feature>
<feature type="binding site" evidence="4">
    <location>
        <position position="98"/>
    </location>
    <ligand>
        <name>spermidine</name>
        <dbReference type="ChEBI" id="CHEBI:57834"/>
    </ligand>
</feature>
<dbReference type="GO" id="GO:0004766">
    <property type="term" value="F:spermidine synthase activity"/>
    <property type="evidence" value="ECO:0007669"/>
    <property type="project" value="UniProtKB-UniRule"/>
</dbReference>
<accession>A0A927GSE7</accession>
<keyword evidence="10" id="KW-1185">Reference proteome</keyword>
<dbReference type="InterPro" id="IPR029063">
    <property type="entry name" value="SAM-dependent_MTases_sf"/>
</dbReference>
<feature type="binding site" evidence="4">
    <location>
        <position position="118"/>
    </location>
    <ligand>
        <name>S-methyl-5'-thioadenosine</name>
        <dbReference type="ChEBI" id="CHEBI:17509"/>
    </ligand>
</feature>
<dbReference type="PROSITE" id="PS51006">
    <property type="entry name" value="PABS_2"/>
    <property type="match status" value="1"/>
</dbReference>
<proteinExistence type="inferred from homology"/>
<dbReference type="InterPro" id="IPR035246">
    <property type="entry name" value="Spermidine_synt_N"/>
</dbReference>
<dbReference type="Pfam" id="PF17284">
    <property type="entry name" value="Spermine_synt_N"/>
    <property type="match status" value="1"/>
</dbReference>
<name>A0A927GSE7_9BACL</name>
<comment type="caution">
    <text evidence="4">Lacks conserved residue(s) required for the propagation of feature annotation.</text>
</comment>
<dbReference type="NCBIfam" id="NF002010">
    <property type="entry name" value="PRK00811.1"/>
    <property type="match status" value="1"/>
</dbReference>
<feature type="binding site" evidence="4">
    <location>
        <begin position="149"/>
        <end position="150"/>
    </location>
    <ligand>
        <name>S-methyl-5'-thioadenosine</name>
        <dbReference type="ChEBI" id="CHEBI:17509"/>
    </ligand>
</feature>
<dbReference type="PANTHER" id="PTHR11558">
    <property type="entry name" value="SPERMIDINE/SPERMINE SYNTHASE"/>
    <property type="match status" value="1"/>
</dbReference>
<keyword evidence="4 7" id="KW-0745">Spermidine biosynthesis</keyword>
<dbReference type="Pfam" id="PF01564">
    <property type="entry name" value="Spermine_synth"/>
    <property type="match status" value="1"/>
</dbReference>
<dbReference type="SUPFAM" id="SSF53335">
    <property type="entry name" value="S-adenosyl-L-methionine-dependent methyltransferases"/>
    <property type="match status" value="1"/>
</dbReference>
<evidence type="ECO:0000256" key="5">
    <source>
        <dbReference type="PROSITE-ProRule" id="PRU00354"/>
    </source>
</evidence>
<dbReference type="Proteomes" id="UP000621560">
    <property type="component" value="Unassembled WGS sequence"/>
</dbReference>
<evidence type="ECO:0000256" key="4">
    <source>
        <dbReference type="HAMAP-Rule" id="MF_00198"/>
    </source>
</evidence>